<feature type="region of interest" description="Disordered" evidence="1">
    <location>
        <begin position="1"/>
        <end position="29"/>
    </location>
</feature>
<gene>
    <name evidence="2" type="ORF">RAG0_15536</name>
</gene>
<feature type="compositionally biased region" description="Basic and acidic residues" evidence="1">
    <location>
        <begin position="17"/>
        <end position="29"/>
    </location>
</feature>
<protein>
    <submittedName>
        <fullName evidence="2">Uncharacterized protein</fullName>
    </submittedName>
</protein>
<reference evidence="3" key="1">
    <citation type="submission" date="2016-03" db="EMBL/GenBank/DDBJ databases">
        <authorList>
            <person name="Guldener U."/>
        </authorList>
    </citation>
    <scope>NUCLEOTIDE SEQUENCE [LARGE SCALE GENOMIC DNA]</scope>
    <source>
        <strain evidence="3">04CH-RAC-A.6.1</strain>
    </source>
</reference>
<dbReference type="AlphaFoldDB" id="A0A1E1LLM1"/>
<proteinExistence type="predicted"/>
<dbReference type="Proteomes" id="UP000178912">
    <property type="component" value="Unassembled WGS sequence"/>
</dbReference>
<name>A0A1E1LLM1_9HELO</name>
<sequence>MTLFQPPRSRILFVDSSKTDGDHAEDKDHGQDCLFRVSNMMADVIGIGLNYSEGGNEMSKAGYVIWEAEELSKAEPHDRETGPLSEAQT</sequence>
<dbReference type="EMBL" id="FJUX01000140">
    <property type="protein sequence ID" value="CZT11364.1"/>
    <property type="molecule type" value="Genomic_DNA"/>
</dbReference>
<accession>A0A1E1LLM1</accession>
<evidence type="ECO:0000256" key="1">
    <source>
        <dbReference type="SAM" id="MobiDB-lite"/>
    </source>
</evidence>
<keyword evidence="3" id="KW-1185">Reference proteome</keyword>
<evidence type="ECO:0000313" key="3">
    <source>
        <dbReference type="Proteomes" id="UP000178912"/>
    </source>
</evidence>
<evidence type="ECO:0000313" key="2">
    <source>
        <dbReference type="EMBL" id="CZT11364.1"/>
    </source>
</evidence>
<organism evidence="2 3">
    <name type="scientific">Rhynchosporium agropyri</name>
    <dbReference type="NCBI Taxonomy" id="914238"/>
    <lineage>
        <taxon>Eukaryota</taxon>
        <taxon>Fungi</taxon>
        <taxon>Dikarya</taxon>
        <taxon>Ascomycota</taxon>
        <taxon>Pezizomycotina</taxon>
        <taxon>Leotiomycetes</taxon>
        <taxon>Helotiales</taxon>
        <taxon>Ploettnerulaceae</taxon>
        <taxon>Rhynchosporium</taxon>
    </lineage>
</organism>